<feature type="region of interest" description="Disordered" evidence="2">
    <location>
        <begin position="1"/>
        <end position="55"/>
    </location>
</feature>
<proteinExistence type="inferred from homology"/>
<reference evidence="4 5" key="1">
    <citation type="submission" date="2018-12" db="EMBL/GenBank/DDBJ databases">
        <title>Mesorhizobium carbonis sp. nov., isolated from coal mine water.</title>
        <authorList>
            <person name="Xin W."/>
            <person name="Xu Z."/>
            <person name="Xiang F."/>
            <person name="Zhang J."/>
            <person name="Xi L."/>
            <person name="Liu J."/>
        </authorList>
    </citation>
    <scope>NUCLEOTIDE SEQUENCE [LARGE SCALE GENOMIC DNA]</scope>
    <source>
        <strain evidence="4 5">B2.3</strain>
    </source>
</reference>
<dbReference type="PIRSF" id="PIRSF032126">
    <property type="entry name" value="F0F1_ATP_synthase_subunit_I"/>
    <property type="match status" value="1"/>
</dbReference>
<feature type="compositionally biased region" description="Low complexity" evidence="2">
    <location>
        <begin position="11"/>
        <end position="23"/>
    </location>
</feature>
<accession>A0A3R9YDJ9</accession>
<evidence type="ECO:0000256" key="2">
    <source>
        <dbReference type="SAM" id="MobiDB-lite"/>
    </source>
</evidence>
<sequence length="133" mass="13725">MSERPGDTDGDQPGQDGMRIAGADDLDRRRRELEAALTARRPAVSEKERSGTGGMAGVGSALRMSSEFIAGIVVGAALGWAIDYYAGTSPFGLVVFLLLGFAAGVVNALRSAGMVAEFGTRKSGTDDQGSGKN</sequence>
<dbReference type="InterPro" id="IPR032820">
    <property type="entry name" value="ATPase_put"/>
</dbReference>
<keyword evidence="5" id="KW-1185">Reference proteome</keyword>
<dbReference type="AlphaFoldDB" id="A0A3R9YDJ9"/>
<name>A0A3R9YDJ9_9HYPH</name>
<evidence type="ECO:0000313" key="4">
    <source>
        <dbReference type="EMBL" id="RST85160.1"/>
    </source>
</evidence>
<dbReference type="EMBL" id="RWKW01000064">
    <property type="protein sequence ID" value="RST85160.1"/>
    <property type="molecule type" value="Genomic_DNA"/>
</dbReference>
<comment type="caution">
    <text evidence="4">The sequence shown here is derived from an EMBL/GenBank/DDBJ whole genome shotgun (WGS) entry which is preliminary data.</text>
</comment>
<feature type="compositionally biased region" description="Basic and acidic residues" evidence="2">
    <location>
        <begin position="25"/>
        <end position="34"/>
    </location>
</feature>
<protein>
    <recommendedName>
        <fullName evidence="1">ATP synthase protein I</fullName>
    </recommendedName>
</protein>
<dbReference type="InterPro" id="IPR016989">
    <property type="entry name" value="Atp1_alphaprobac"/>
</dbReference>
<dbReference type="GO" id="GO:1902600">
    <property type="term" value="P:proton transmembrane transport"/>
    <property type="evidence" value="ECO:0007669"/>
    <property type="project" value="UniProtKB-KW"/>
</dbReference>
<evidence type="ECO:0000256" key="1">
    <source>
        <dbReference type="PIRNR" id="PIRNR032126"/>
    </source>
</evidence>
<keyword evidence="3" id="KW-1133">Transmembrane helix</keyword>
<keyword evidence="1" id="KW-0375">Hydrogen ion transport</keyword>
<feature type="transmembrane region" description="Helical" evidence="3">
    <location>
        <begin position="68"/>
        <end position="85"/>
    </location>
</feature>
<evidence type="ECO:0000313" key="5">
    <source>
        <dbReference type="Proteomes" id="UP000278398"/>
    </source>
</evidence>
<feature type="transmembrane region" description="Helical" evidence="3">
    <location>
        <begin position="91"/>
        <end position="109"/>
    </location>
</feature>
<organism evidence="4 5">
    <name type="scientific">Aquibium carbonis</name>
    <dbReference type="NCBI Taxonomy" id="2495581"/>
    <lineage>
        <taxon>Bacteria</taxon>
        <taxon>Pseudomonadati</taxon>
        <taxon>Pseudomonadota</taxon>
        <taxon>Alphaproteobacteria</taxon>
        <taxon>Hyphomicrobiales</taxon>
        <taxon>Phyllobacteriaceae</taxon>
        <taxon>Aquibium</taxon>
    </lineage>
</organism>
<dbReference type="Proteomes" id="UP000278398">
    <property type="component" value="Unassembled WGS sequence"/>
</dbReference>
<comment type="function">
    <text evidence="1">A possible function for this protein is to guide the assembly of the membrane sector of the ATPase enzyme complex.</text>
</comment>
<comment type="similarity">
    <text evidence="1">Belongs to the bacterial AtpI family.</text>
</comment>
<dbReference type="Pfam" id="PF09527">
    <property type="entry name" value="ATPase_gene1"/>
    <property type="match status" value="1"/>
</dbReference>
<keyword evidence="1 3" id="KW-0472">Membrane</keyword>
<dbReference type="GO" id="GO:0045259">
    <property type="term" value="C:proton-transporting ATP synthase complex"/>
    <property type="evidence" value="ECO:0007669"/>
    <property type="project" value="UniProtKB-UniRule"/>
</dbReference>
<gene>
    <name evidence="4" type="ORF">EJC49_17250</name>
</gene>
<keyword evidence="3" id="KW-0812">Transmembrane</keyword>
<dbReference type="OrthoDB" id="15401at2"/>
<evidence type="ECO:0000256" key="3">
    <source>
        <dbReference type="SAM" id="Phobius"/>
    </source>
</evidence>
<keyword evidence="1" id="KW-0813">Transport</keyword>
<keyword evidence="1" id="KW-0406">Ion transport</keyword>